<dbReference type="Gene3D" id="3.20.170.10">
    <property type="entry name" value="ADP-ribosylation domain"/>
    <property type="match status" value="1"/>
</dbReference>
<dbReference type="AlphaFoldDB" id="A0AA43JZL2"/>
<sequence>MNISGKEAVYFHINRVVPWSSLPKWNIGDVIDIGGESNPYFSFFETNQKTYGVTIPDNVTHQLPGKQFLNAVRDGEIDCPNVAGIAADITQHFVSYVRELIWEDIRKSEFPHLPSRQRCIWLAADEEGVKFWLQNLGLDNQEFQIAKVQVQGRLHVASDEHLLTDSEPMLTTIKRARQYWLGINDHPASREILFEGRLKVLDFVDPKEFT</sequence>
<dbReference type="Pfam" id="PF10386">
    <property type="entry name" value="DUF2441"/>
    <property type="match status" value="1"/>
</dbReference>
<name>A0AA43JZL2_VIBSP</name>
<comment type="caution">
    <text evidence="1">The sequence shown here is derived from an EMBL/GenBank/DDBJ whole genome shotgun (WGS) entry which is preliminary data.</text>
</comment>
<dbReference type="EMBL" id="JAKMYX010000209">
    <property type="protein sequence ID" value="MDH5924419.1"/>
    <property type="molecule type" value="Genomic_DNA"/>
</dbReference>
<proteinExistence type="predicted"/>
<dbReference type="InterPro" id="IPR018840">
    <property type="entry name" value="DUF2441"/>
</dbReference>
<dbReference type="Proteomes" id="UP001159663">
    <property type="component" value="Unassembled WGS sequence"/>
</dbReference>
<protein>
    <submittedName>
        <fullName evidence="1">DUF2441 domain-containing protein</fullName>
    </submittedName>
</protein>
<evidence type="ECO:0000313" key="2">
    <source>
        <dbReference type="Proteomes" id="UP001159663"/>
    </source>
</evidence>
<organism evidence="1 2">
    <name type="scientific">Vibrio splendidus</name>
    <dbReference type="NCBI Taxonomy" id="29497"/>
    <lineage>
        <taxon>Bacteria</taxon>
        <taxon>Pseudomonadati</taxon>
        <taxon>Pseudomonadota</taxon>
        <taxon>Gammaproteobacteria</taxon>
        <taxon>Vibrionales</taxon>
        <taxon>Vibrionaceae</taxon>
        <taxon>Vibrio</taxon>
    </lineage>
</organism>
<reference evidence="1" key="1">
    <citation type="submission" date="2022-01" db="EMBL/GenBank/DDBJ databases">
        <title>Vibrio aestuarianus Clade A and Clade B isolates are associated with Pacific oyster (Crassostrea gigas) disease outbreaks across Ireland.</title>
        <authorList>
            <person name="Coyle N."/>
            <person name="O'Toole C."/>
            <person name="Thomas J.C.L."/>
            <person name="Ryder D."/>
            <person name="Cheslett D."/>
            <person name="Feist S."/>
            <person name="Bean T."/>
            <person name="Joseph A."/>
            <person name="Waina A."/>
            <person name="Feil E."/>
            <person name="Verner-Jeffreys D.W."/>
        </authorList>
    </citation>
    <scope>NUCLEOTIDE SEQUENCE</scope>
    <source>
        <strain evidence="1">S/17/14 A</strain>
    </source>
</reference>
<accession>A0AA43JZL2</accession>
<dbReference type="RefSeq" id="WP_108196233.1">
    <property type="nucleotide sequence ID" value="NZ_CAWNYA010000014.1"/>
</dbReference>
<dbReference type="SUPFAM" id="SSF56399">
    <property type="entry name" value="ADP-ribosylation"/>
    <property type="match status" value="1"/>
</dbReference>
<evidence type="ECO:0000313" key="1">
    <source>
        <dbReference type="EMBL" id="MDH5924419.1"/>
    </source>
</evidence>
<gene>
    <name evidence="1" type="ORF">L8R85_25910</name>
</gene>